<evidence type="ECO:0000313" key="3">
    <source>
        <dbReference type="Proteomes" id="UP000305451"/>
    </source>
</evidence>
<keyword evidence="3" id="KW-1185">Reference proteome</keyword>
<dbReference type="AlphaFoldDB" id="A0A4S2HE60"/>
<dbReference type="Pfam" id="PF05960">
    <property type="entry name" value="DUF885"/>
    <property type="match status" value="1"/>
</dbReference>
<protein>
    <submittedName>
        <fullName evidence="2">DUF885 family protein</fullName>
    </submittedName>
</protein>
<organism evidence="2 3">
    <name type="scientific">Marinicauda pacifica</name>
    <dbReference type="NCBI Taxonomy" id="1133559"/>
    <lineage>
        <taxon>Bacteria</taxon>
        <taxon>Pseudomonadati</taxon>
        <taxon>Pseudomonadota</taxon>
        <taxon>Alphaproteobacteria</taxon>
        <taxon>Maricaulales</taxon>
        <taxon>Maricaulaceae</taxon>
        <taxon>Marinicauda</taxon>
    </lineage>
</organism>
<dbReference type="RefSeq" id="WP_135943533.1">
    <property type="nucleotide sequence ID" value="NZ_BMEI01000001.1"/>
</dbReference>
<proteinExistence type="predicted"/>
<dbReference type="PANTHER" id="PTHR33361">
    <property type="entry name" value="GLR0591 PROTEIN"/>
    <property type="match status" value="1"/>
</dbReference>
<evidence type="ECO:0000313" key="2">
    <source>
        <dbReference type="EMBL" id="TGY94337.1"/>
    </source>
</evidence>
<feature type="signal peptide" evidence="1">
    <location>
        <begin position="1"/>
        <end position="26"/>
    </location>
</feature>
<sequence>MRIRNLAVGLFLPAIAALALAIPAHALQGPPRGEGDYDSFVALFSQFEAWADETPGSDPRVPDYSDDVVGDRIDDLSDFQAQLSDMNVAAWERAHQAEYLAVRARMDEAEFWLRVSRPFERDPGYYVDRMLRPAFTELPVEGESLETLQARLNAIPVLVEVGERNLDAVAADYADLALHNLTTADGVGHGHPYREVPPAGVIGWYEDLLGRAQTAQPGLVPEIEAALSSVREFHAWLLERRPAMTADAGVGEARFDWYVKNVKLLPWTSAEIVTLGEREIDRLWAFYALERHRNRDLPELEPAQSREAYHARIAETDADIRAFLEDHDIITIPDHIGELDFNVPWIERPGGRNFWEEIQYRDPSPDHFHAVIPGHRFDALMVPEHPVREHIADGVRAEGWATYLEEAMVQAGFFEDRPRARELIYIFGIFRAARVPADVWLQTNRMSAEEAVAYWRELTPYLDEDVARVDAEIYLRRPPGYGLGYQIGALQMQQLLADRRRQLGDDFSLREFHDDFLAHGRLPLALIRWEMTGLDDEVSDLWEHEPIPGFQ</sequence>
<gene>
    <name evidence="2" type="ORF">E5162_03420</name>
</gene>
<feature type="chain" id="PRO_5020800466" evidence="1">
    <location>
        <begin position="27"/>
        <end position="551"/>
    </location>
</feature>
<dbReference type="InterPro" id="IPR010281">
    <property type="entry name" value="DUF885"/>
</dbReference>
<comment type="caution">
    <text evidence="2">The sequence shown here is derived from an EMBL/GenBank/DDBJ whole genome shotgun (WGS) entry which is preliminary data.</text>
</comment>
<dbReference type="Proteomes" id="UP000305451">
    <property type="component" value="Unassembled WGS sequence"/>
</dbReference>
<accession>A0A4S2HE60</accession>
<name>A0A4S2HE60_9PROT</name>
<dbReference type="OrthoDB" id="7277554at2"/>
<reference evidence="2 3" key="1">
    <citation type="journal article" date="2013" name="Int. J. Syst. Evol. Microbiol.">
        <title>Marinicauda pacifica gen. nov., sp. nov., a prosthecate alphaproteobacterium of the family Hyphomonadaceae isolated from deep seawater.</title>
        <authorList>
            <person name="Zhang X.Y."/>
            <person name="Li G.W."/>
            <person name="Wang C.S."/>
            <person name="Zhang Y.J."/>
            <person name="Xu X.W."/>
            <person name="Li H."/>
            <person name="Liu A."/>
            <person name="Liu C."/>
            <person name="Xie B.B."/>
            <person name="Qin Q.L."/>
            <person name="Xu Z."/>
            <person name="Chen X.L."/>
            <person name="Zhou B.C."/>
            <person name="Zhang Y.Z."/>
        </authorList>
    </citation>
    <scope>NUCLEOTIDE SEQUENCE [LARGE SCALE GENOMIC DNA]</scope>
    <source>
        <strain evidence="2 3">P-1 km-3</strain>
    </source>
</reference>
<dbReference type="PANTHER" id="PTHR33361:SF2">
    <property type="entry name" value="DUF885 DOMAIN-CONTAINING PROTEIN"/>
    <property type="match status" value="1"/>
</dbReference>
<evidence type="ECO:0000256" key="1">
    <source>
        <dbReference type="SAM" id="SignalP"/>
    </source>
</evidence>
<dbReference type="EMBL" id="SRXV01000001">
    <property type="protein sequence ID" value="TGY94337.1"/>
    <property type="molecule type" value="Genomic_DNA"/>
</dbReference>
<keyword evidence="1" id="KW-0732">Signal</keyword>